<proteinExistence type="predicted"/>
<accession>A0A8S5SQ67</accession>
<feature type="compositionally biased region" description="Polar residues" evidence="1">
    <location>
        <begin position="1"/>
        <end position="14"/>
    </location>
</feature>
<reference evidence="2" key="1">
    <citation type="journal article" date="2021" name="Proc. Natl. Acad. Sci. U.S.A.">
        <title>A Catalog of Tens of Thousands of Viruses from Human Metagenomes Reveals Hidden Associations with Chronic Diseases.</title>
        <authorList>
            <person name="Tisza M.J."/>
            <person name="Buck C.B."/>
        </authorList>
    </citation>
    <scope>NUCLEOTIDE SEQUENCE</scope>
    <source>
        <strain evidence="2">CtJyX12</strain>
    </source>
</reference>
<protein>
    <submittedName>
        <fullName evidence="2">Uncharacterized protein</fullName>
    </submittedName>
</protein>
<evidence type="ECO:0000256" key="1">
    <source>
        <dbReference type="SAM" id="MobiDB-lite"/>
    </source>
</evidence>
<evidence type="ECO:0000313" key="2">
    <source>
        <dbReference type="EMBL" id="DAF53072.1"/>
    </source>
</evidence>
<organism evidence="2">
    <name type="scientific">Siphoviridae sp. ctJyX12</name>
    <dbReference type="NCBI Taxonomy" id="2827840"/>
    <lineage>
        <taxon>Viruses</taxon>
        <taxon>Duplodnaviria</taxon>
        <taxon>Heunggongvirae</taxon>
        <taxon>Uroviricota</taxon>
        <taxon>Caudoviricetes</taxon>
    </lineage>
</organism>
<name>A0A8S5SQ67_9CAUD</name>
<feature type="region of interest" description="Disordered" evidence="1">
    <location>
        <begin position="1"/>
        <end position="24"/>
    </location>
</feature>
<dbReference type="EMBL" id="BK032646">
    <property type="protein sequence ID" value="DAF53072.1"/>
    <property type="molecule type" value="Genomic_DNA"/>
</dbReference>
<sequence length="148" mass="15999">MPCSSRQLSRSMQPTPSPRTKPRGAPVALAASYVLQVVGSVTEAHAPVRAHMGRLWAWLTQRARRVSSLGSPAALSARVERWCATRHRVLQKRASVRAQGLSVWSQYSHVLTSLIVTLISLEFQGLGGGDLGGWSWSRSEAARLAGAS</sequence>